<comment type="function">
    <text evidence="16">Metalloaminopeptidase that catalyzes the removal of a penultimate prolyl residue from the N-termini of peptides, such as Arg-Pro-Pro. Contributes to the degradation of bradykinin.</text>
</comment>
<evidence type="ECO:0000259" key="24">
    <source>
        <dbReference type="Pfam" id="PF01321"/>
    </source>
</evidence>
<evidence type="ECO:0000256" key="5">
    <source>
        <dbReference type="ARBA" id="ARBA00011738"/>
    </source>
</evidence>
<evidence type="ECO:0000256" key="20">
    <source>
        <dbReference type="ARBA" id="ARBA00079919"/>
    </source>
</evidence>
<evidence type="ECO:0000256" key="16">
    <source>
        <dbReference type="ARBA" id="ARBA00054066"/>
    </source>
</evidence>
<evidence type="ECO:0000256" key="10">
    <source>
        <dbReference type="ARBA" id="ARBA00022723"/>
    </source>
</evidence>
<evidence type="ECO:0000256" key="19">
    <source>
        <dbReference type="ARBA" id="ARBA00079909"/>
    </source>
</evidence>
<dbReference type="InterPro" id="IPR033740">
    <property type="entry name" value="Pept_M24B"/>
</dbReference>
<dbReference type="InterPro" id="IPR001131">
    <property type="entry name" value="Peptidase_M24B_aminopep-P_CS"/>
</dbReference>
<evidence type="ECO:0000256" key="17">
    <source>
        <dbReference type="ARBA" id="ARBA00071973"/>
    </source>
</evidence>
<evidence type="ECO:0000256" key="22">
    <source>
        <dbReference type="RuleBase" id="RU000590"/>
    </source>
</evidence>
<keyword evidence="12" id="KW-0007">Acetylation</keyword>
<reference evidence="27" key="1">
    <citation type="submission" date="2017-01" db="EMBL/GenBank/DDBJ databases">
        <title>Comparative genomics of anhydrobiosis in the tardigrade Hypsibius dujardini.</title>
        <authorList>
            <person name="Yoshida Y."/>
            <person name="Koutsovoulos G."/>
            <person name="Laetsch D."/>
            <person name="Stevens L."/>
            <person name="Kumar S."/>
            <person name="Horikawa D."/>
            <person name="Ishino K."/>
            <person name="Komine S."/>
            <person name="Tomita M."/>
            <person name="Blaxter M."/>
            <person name="Arakawa K."/>
        </authorList>
    </citation>
    <scope>NUCLEOTIDE SEQUENCE [LARGE SCALE GENOMIC DNA]</scope>
    <source>
        <strain evidence="27">Z151</strain>
    </source>
</reference>
<proteinExistence type="inferred from homology"/>
<evidence type="ECO:0000256" key="13">
    <source>
        <dbReference type="ARBA" id="ARBA00023049"/>
    </source>
</evidence>
<keyword evidence="13" id="KW-0482">Metalloprotease</keyword>
<gene>
    <name evidence="26" type="ORF">BV898_05727</name>
</gene>
<evidence type="ECO:0000313" key="26">
    <source>
        <dbReference type="EMBL" id="OQV20169.1"/>
    </source>
</evidence>
<evidence type="ECO:0000256" key="11">
    <source>
        <dbReference type="ARBA" id="ARBA00022801"/>
    </source>
</evidence>
<dbReference type="InterPro" id="IPR050422">
    <property type="entry name" value="X-Pro_aminopeptidase_P"/>
</dbReference>
<dbReference type="Pfam" id="PF16189">
    <property type="entry name" value="Creatinase_N_2"/>
    <property type="match status" value="1"/>
</dbReference>
<evidence type="ECO:0000256" key="9">
    <source>
        <dbReference type="ARBA" id="ARBA00022670"/>
    </source>
</evidence>
<dbReference type="PROSITE" id="PS00491">
    <property type="entry name" value="PROLINE_PEPTIDASE"/>
    <property type="match status" value="1"/>
</dbReference>
<dbReference type="Pfam" id="PF16188">
    <property type="entry name" value="Peptidase_M24_C"/>
    <property type="match status" value="1"/>
</dbReference>
<dbReference type="GO" id="GO:0046872">
    <property type="term" value="F:metal ion binding"/>
    <property type="evidence" value="ECO:0007669"/>
    <property type="project" value="UniProtKB-KW"/>
</dbReference>
<keyword evidence="9" id="KW-0645">Protease</keyword>
<dbReference type="PANTHER" id="PTHR43763">
    <property type="entry name" value="XAA-PRO AMINOPEPTIDASE 1"/>
    <property type="match status" value="1"/>
</dbReference>
<evidence type="ECO:0000259" key="25">
    <source>
        <dbReference type="Pfam" id="PF16188"/>
    </source>
</evidence>
<dbReference type="Proteomes" id="UP000192578">
    <property type="component" value="Unassembled WGS sequence"/>
</dbReference>
<dbReference type="InterPro" id="IPR029149">
    <property type="entry name" value="Creatin/AminoP/Spt16_N"/>
</dbReference>
<comment type="catalytic activity">
    <reaction evidence="1">
        <text>Release of any N-terminal amino acid, including proline, that is linked to proline, even from a dipeptide or tripeptide.</text>
        <dbReference type="EC" id="3.4.11.9"/>
    </reaction>
</comment>
<evidence type="ECO:0000256" key="2">
    <source>
        <dbReference type="ARBA" id="ARBA00001936"/>
    </source>
</evidence>
<dbReference type="InterPro" id="IPR032416">
    <property type="entry name" value="Peptidase_M24_C"/>
</dbReference>
<evidence type="ECO:0000256" key="18">
    <source>
        <dbReference type="ARBA" id="ARBA00078157"/>
    </source>
</evidence>
<organism evidence="26 27">
    <name type="scientific">Hypsibius exemplaris</name>
    <name type="common">Freshwater tardigrade</name>
    <dbReference type="NCBI Taxonomy" id="2072580"/>
    <lineage>
        <taxon>Eukaryota</taxon>
        <taxon>Metazoa</taxon>
        <taxon>Ecdysozoa</taxon>
        <taxon>Tardigrada</taxon>
        <taxon>Eutardigrada</taxon>
        <taxon>Parachela</taxon>
        <taxon>Hypsibioidea</taxon>
        <taxon>Hypsibiidae</taxon>
        <taxon>Hypsibius</taxon>
    </lineage>
</organism>
<dbReference type="InterPro" id="IPR000587">
    <property type="entry name" value="Creatinase_N"/>
</dbReference>
<dbReference type="FunFam" id="3.40.350.10:FF:000004">
    <property type="entry name" value="xaa-Pro aminopeptidase 1 isoform X1"/>
    <property type="match status" value="1"/>
</dbReference>
<keyword evidence="7 26" id="KW-0031">Aminopeptidase</keyword>
<comment type="cofactor">
    <cofactor evidence="2">
        <name>Mn(2+)</name>
        <dbReference type="ChEBI" id="CHEBI:29035"/>
    </cofactor>
</comment>
<dbReference type="InterPro" id="IPR036005">
    <property type="entry name" value="Creatinase/aminopeptidase-like"/>
</dbReference>
<comment type="similarity">
    <text evidence="4 22">Belongs to the peptidase M24B family.</text>
</comment>
<keyword evidence="8" id="KW-0963">Cytoplasm</keyword>
<evidence type="ECO:0000256" key="21">
    <source>
        <dbReference type="ARBA" id="ARBA00081885"/>
    </source>
</evidence>
<dbReference type="AlphaFoldDB" id="A0A1W0WYA6"/>
<dbReference type="EC" id="3.4.11.9" evidence="6"/>
<accession>A0A1W0WYA6</accession>
<evidence type="ECO:0000256" key="4">
    <source>
        <dbReference type="ARBA" id="ARBA00008766"/>
    </source>
</evidence>
<dbReference type="EMBL" id="MTYJ01000032">
    <property type="protein sequence ID" value="OQV20169.1"/>
    <property type="molecule type" value="Genomic_DNA"/>
</dbReference>
<dbReference type="SUPFAM" id="SSF53092">
    <property type="entry name" value="Creatinase/prolidase N-terminal domain"/>
    <property type="match status" value="1"/>
</dbReference>
<evidence type="ECO:0000256" key="12">
    <source>
        <dbReference type="ARBA" id="ARBA00022990"/>
    </source>
</evidence>
<evidence type="ECO:0000256" key="3">
    <source>
        <dbReference type="ARBA" id="ARBA00004496"/>
    </source>
</evidence>
<name>A0A1W0WYA6_HYPEX</name>
<dbReference type="FunFam" id="3.90.230.10:FF:000004">
    <property type="entry name" value="xaa-Pro aminopeptidase 1 isoform X1"/>
    <property type="match status" value="1"/>
</dbReference>
<dbReference type="GO" id="GO:0005737">
    <property type="term" value="C:cytoplasm"/>
    <property type="evidence" value="ECO:0007669"/>
    <property type="project" value="UniProtKB-SubCell"/>
</dbReference>
<dbReference type="GO" id="GO:0006508">
    <property type="term" value="P:proteolysis"/>
    <property type="evidence" value="ECO:0007669"/>
    <property type="project" value="UniProtKB-KW"/>
</dbReference>
<feature type="domain" description="Peptidase M24" evidence="23">
    <location>
        <begin position="435"/>
        <end position="650"/>
    </location>
</feature>
<feature type="domain" description="Peptidase M24 C-terminal" evidence="25">
    <location>
        <begin position="661"/>
        <end position="724"/>
    </location>
</feature>
<evidence type="ECO:0000256" key="7">
    <source>
        <dbReference type="ARBA" id="ARBA00022438"/>
    </source>
</evidence>
<sequence length="726" mass="81032">MFLIKLPNLFPAWRHLPSRRYLTPARGLFYCRPQEEERRGKLLRRKFLRLPLGQSQLRVPILVIYLPAGNHPKREASSSATTTSSPVACDNSCFEPPALHLNSTDMGKTNTTERLAKLRKLMKNLNVVPEAIQAFIVPTDDAHQNEYIAAADRRREYISGFTGSAGTAVITEHYAALWTDGRYFLQAQDQLDSNWVLVKDRLPDSPTFGQWLNGKLPVGSVVGADPTTVSCTTWDTLVKDLSGVGNRLVPVTQNLVDTVWADRPEHPNGSVCVLDVKYTGKDWKDKVADVRLKMAEKKADYLVVTALDEIAWLLNLRGSDIEFNPVFFAYVIVGTDSLMLFLNDNKTTASVKEHLYLAGAAADEMDTDMKVELFPYDKIFEKLDALIHQNTDRKVWVAPESSFAVCHRVPNASILKAASPITLMKSIKNAVELDGMYQAHVRDGVALAEFFAWMEKEVPKGNVTELSAAAKLEEIRSSQENYVSLSFDTISGSGPNGAIIHYKPTLESDRPVTVNDMFLLDSGSQYLDGTTDVTRTVHFGQPSDYQRECFTLVLKGNLMLAMAKFPEKTTGQRLDSFARHAMWSVGLDYGHGTGHGVGSFLNVHEGPMSISFRNNPNDPGLLSGMVVTDEPGYYEAGAFGIRIENQMVVQPAFTKHGKENKFLEFRNLTLVPLQRKLIIPAMLTREEIAYIDSYHQDCLSHVGEALKKLGKTEAYRWLVKETASMA</sequence>
<evidence type="ECO:0000259" key="23">
    <source>
        <dbReference type="Pfam" id="PF00557"/>
    </source>
</evidence>
<dbReference type="FunFam" id="3.40.350.10:FF:000001">
    <property type="entry name" value="Putative xaa-Pro aminopeptidase 1"/>
    <property type="match status" value="1"/>
</dbReference>
<protein>
    <recommendedName>
        <fullName evidence="17">Xaa-Pro aminopeptidase 1</fullName>
        <ecNumber evidence="6">3.4.11.9</ecNumber>
    </recommendedName>
    <alternativeName>
        <fullName evidence="15">Aminoacylproline aminopeptidase</fullName>
    </alternativeName>
    <alternativeName>
        <fullName evidence="20">Cytosolic aminopeptidase P</fullName>
    </alternativeName>
    <alternativeName>
        <fullName evidence="18">Soluble aminopeptidase P</fullName>
    </alternativeName>
    <alternativeName>
        <fullName evidence="21">X-Pro aminopeptidase 1</fullName>
    </alternativeName>
    <alternativeName>
        <fullName evidence="19">X-prolyl aminopeptidase 1, soluble</fullName>
    </alternativeName>
</protein>
<dbReference type="Pfam" id="PF00557">
    <property type="entry name" value="Peptidase_M24"/>
    <property type="match status" value="1"/>
</dbReference>
<evidence type="ECO:0000256" key="14">
    <source>
        <dbReference type="ARBA" id="ARBA00023211"/>
    </source>
</evidence>
<dbReference type="SUPFAM" id="SSF55920">
    <property type="entry name" value="Creatinase/aminopeptidase"/>
    <property type="match status" value="1"/>
</dbReference>
<dbReference type="Pfam" id="PF01321">
    <property type="entry name" value="Creatinase_N"/>
    <property type="match status" value="1"/>
</dbReference>
<dbReference type="OrthoDB" id="9995434at2759"/>
<dbReference type="GO" id="GO:0070006">
    <property type="term" value="F:metalloaminopeptidase activity"/>
    <property type="evidence" value="ECO:0007669"/>
    <property type="project" value="InterPro"/>
</dbReference>
<evidence type="ECO:0000256" key="6">
    <source>
        <dbReference type="ARBA" id="ARBA00012574"/>
    </source>
</evidence>
<dbReference type="Gene3D" id="3.90.230.10">
    <property type="entry name" value="Creatinase/methionine aminopeptidase superfamily"/>
    <property type="match status" value="1"/>
</dbReference>
<comment type="caution">
    <text evidence="26">The sequence shown here is derived from an EMBL/GenBank/DDBJ whole genome shotgun (WGS) entry which is preliminary data.</text>
</comment>
<comment type="subcellular location">
    <subcellularLocation>
        <location evidence="3">Cytoplasm</location>
    </subcellularLocation>
</comment>
<keyword evidence="10 22" id="KW-0479">Metal-binding</keyword>
<keyword evidence="14" id="KW-0464">Manganese</keyword>
<keyword evidence="27" id="KW-1185">Reference proteome</keyword>
<dbReference type="PANTHER" id="PTHR43763:SF20">
    <property type="entry name" value="XAA-PRO AMINOPEPTIDASE APEPP"/>
    <property type="match status" value="1"/>
</dbReference>
<evidence type="ECO:0000256" key="1">
    <source>
        <dbReference type="ARBA" id="ARBA00001424"/>
    </source>
</evidence>
<keyword evidence="11" id="KW-0378">Hydrolase</keyword>
<evidence type="ECO:0000313" key="27">
    <source>
        <dbReference type="Proteomes" id="UP000192578"/>
    </source>
</evidence>
<dbReference type="Gene3D" id="3.40.350.10">
    <property type="entry name" value="Creatinase/prolidase N-terminal domain"/>
    <property type="match status" value="2"/>
</dbReference>
<dbReference type="InterPro" id="IPR000994">
    <property type="entry name" value="Pept_M24"/>
</dbReference>
<evidence type="ECO:0000256" key="15">
    <source>
        <dbReference type="ARBA" id="ARBA00030849"/>
    </source>
</evidence>
<feature type="domain" description="Creatinase N-terminal" evidence="24">
    <location>
        <begin position="114"/>
        <end position="253"/>
    </location>
</feature>
<comment type="subunit">
    <text evidence="5">Homodimer.</text>
</comment>
<dbReference type="CDD" id="cd01085">
    <property type="entry name" value="APP"/>
    <property type="match status" value="1"/>
</dbReference>
<evidence type="ECO:0000256" key="8">
    <source>
        <dbReference type="ARBA" id="ARBA00022490"/>
    </source>
</evidence>